<feature type="region of interest" description="Disordered" evidence="1">
    <location>
        <begin position="1"/>
        <end position="51"/>
    </location>
</feature>
<keyword evidence="2" id="KW-0472">Membrane</keyword>
<accession>A0ABD2J3Q7</accession>
<feature type="compositionally biased region" description="Basic and acidic residues" evidence="1">
    <location>
        <begin position="25"/>
        <end position="36"/>
    </location>
</feature>
<feature type="compositionally biased region" description="Polar residues" evidence="1">
    <location>
        <begin position="1"/>
        <end position="12"/>
    </location>
</feature>
<keyword evidence="4" id="KW-1185">Reference proteome</keyword>
<evidence type="ECO:0000313" key="4">
    <source>
        <dbReference type="Proteomes" id="UP001620626"/>
    </source>
</evidence>
<feature type="compositionally biased region" description="Low complexity" evidence="1">
    <location>
        <begin position="39"/>
        <end position="51"/>
    </location>
</feature>
<gene>
    <name evidence="3" type="ORF">niasHT_031615</name>
</gene>
<reference evidence="3 4" key="1">
    <citation type="submission" date="2024-10" db="EMBL/GenBank/DDBJ databases">
        <authorList>
            <person name="Kim D."/>
        </authorList>
    </citation>
    <scope>NUCLEOTIDE SEQUENCE [LARGE SCALE GENOMIC DNA]</scope>
    <source>
        <strain evidence="3">BH-2024</strain>
    </source>
</reference>
<evidence type="ECO:0000256" key="2">
    <source>
        <dbReference type="SAM" id="Phobius"/>
    </source>
</evidence>
<comment type="caution">
    <text evidence="3">The sequence shown here is derived from an EMBL/GenBank/DDBJ whole genome shotgun (WGS) entry which is preliminary data.</text>
</comment>
<keyword evidence="2" id="KW-0812">Transmembrane</keyword>
<feature type="transmembrane region" description="Helical" evidence="2">
    <location>
        <begin position="253"/>
        <end position="275"/>
    </location>
</feature>
<evidence type="ECO:0000256" key="1">
    <source>
        <dbReference type="SAM" id="MobiDB-lite"/>
    </source>
</evidence>
<feature type="compositionally biased region" description="Basic and acidic residues" evidence="1">
    <location>
        <begin position="148"/>
        <end position="172"/>
    </location>
</feature>
<name>A0ABD2J3Q7_9BILA</name>
<feature type="region of interest" description="Disordered" evidence="1">
    <location>
        <begin position="81"/>
        <end position="108"/>
    </location>
</feature>
<sequence>MNQTNKSNNYGSNLVLAHNGTSSSDEDKIRDEEADHWPTLTQTDQTTTDQNSTLSIDWMSNTIVKADHDATLSLGEDHGQTLEAKNDDEPNLENGHNGTTPTDYEPNEEEKAMDNADHNDMAVDGAHDLSSAEDYDGNDPISPTNQQEKTEEALDDSRNAVDEKQQKVESDKHLDEYSWEQILAKKCPLNCSENNLQCWRLSGYRIPFICLPPNFDPNTAATTKNANDADKNWWHNALRWATALLWHASNAELATLALLGINTALVLCTCACVCVRRRCLREDYY</sequence>
<feature type="region of interest" description="Disordered" evidence="1">
    <location>
        <begin position="129"/>
        <end position="172"/>
    </location>
</feature>
<evidence type="ECO:0000313" key="3">
    <source>
        <dbReference type="EMBL" id="KAL3084730.1"/>
    </source>
</evidence>
<dbReference type="EMBL" id="JBICBT010001070">
    <property type="protein sequence ID" value="KAL3084730.1"/>
    <property type="molecule type" value="Genomic_DNA"/>
</dbReference>
<dbReference type="AlphaFoldDB" id="A0ABD2J3Q7"/>
<protein>
    <submittedName>
        <fullName evidence="3">Uncharacterized protein</fullName>
    </submittedName>
</protein>
<proteinExistence type="predicted"/>
<organism evidence="3 4">
    <name type="scientific">Heterodera trifolii</name>
    <dbReference type="NCBI Taxonomy" id="157864"/>
    <lineage>
        <taxon>Eukaryota</taxon>
        <taxon>Metazoa</taxon>
        <taxon>Ecdysozoa</taxon>
        <taxon>Nematoda</taxon>
        <taxon>Chromadorea</taxon>
        <taxon>Rhabditida</taxon>
        <taxon>Tylenchina</taxon>
        <taxon>Tylenchomorpha</taxon>
        <taxon>Tylenchoidea</taxon>
        <taxon>Heteroderidae</taxon>
        <taxon>Heteroderinae</taxon>
        <taxon>Heterodera</taxon>
    </lineage>
</organism>
<keyword evidence="2" id="KW-1133">Transmembrane helix</keyword>
<dbReference type="Proteomes" id="UP001620626">
    <property type="component" value="Unassembled WGS sequence"/>
</dbReference>